<evidence type="ECO:0000313" key="2">
    <source>
        <dbReference type="Proteomes" id="UP001148834"/>
    </source>
</evidence>
<proteinExistence type="predicted"/>
<dbReference type="Proteomes" id="UP001148834">
    <property type="component" value="Unassembled WGS sequence"/>
</dbReference>
<accession>A0A6M8SZI5</accession>
<gene>
    <name evidence="1" type="ORF">N5925_05375</name>
</gene>
<name>A0A6M8SZI5_GLAPU</name>
<evidence type="ECO:0000313" key="1">
    <source>
        <dbReference type="EMBL" id="MDD2168047.1"/>
    </source>
</evidence>
<dbReference type="EMBL" id="JAODIR010000021">
    <property type="protein sequence ID" value="MDD2168047.1"/>
    <property type="molecule type" value="Genomic_DNA"/>
</dbReference>
<sequence>MKKVNEKDFDLVSGGRVPDAAGGGGGWGPAISGGIIGAGSDTLNKELKGEKQTLAGAAGAFAGGAVSGINNLGNTGSAIAGAIAGASAEKIVEKAERDNSSRVICTHFYQKGMLSRELWRADMEYTLKHLPQQMVNGYHLWAIPYVKWMRKSSFAEKIMYPLAYYRAREIAYQMGYREKGSIRGKIIRAIGEPLCHILGLFTAEKKYQELWRSA</sequence>
<comment type="caution">
    <text evidence="1">The sequence shown here is derived from an EMBL/GenBank/DDBJ whole genome shotgun (WGS) entry which is preliminary data.</text>
</comment>
<protein>
    <submittedName>
        <fullName evidence="1">Uncharacterized protein</fullName>
    </submittedName>
</protein>
<dbReference type="RefSeq" id="WP_021111591.1">
    <property type="nucleotide sequence ID" value="NZ_CP054198.1"/>
</dbReference>
<dbReference type="AlphaFoldDB" id="A0A6M8SZI5"/>
<organism evidence="1 2">
    <name type="scientific">Glaesserella parasuis</name>
    <name type="common">Haemophilus parasuis</name>
    <dbReference type="NCBI Taxonomy" id="738"/>
    <lineage>
        <taxon>Bacteria</taxon>
        <taxon>Pseudomonadati</taxon>
        <taxon>Pseudomonadota</taxon>
        <taxon>Gammaproteobacteria</taxon>
        <taxon>Pasteurellales</taxon>
        <taxon>Pasteurellaceae</taxon>
        <taxon>Glaesserella</taxon>
    </lineage>
</organism>
<reference evidence="1" key="1">
    <citation type="submission" date="2022-09" db="EMBL/GenBank/DDBJ databases">
        <title>Molecular characterization of Glaesserella parasuis strains circulating in commercial swine farms using whole-genome sequencing.</title>
        <authorList>
            <person name="Mugabi R."/>
            <person name="Clavijo M."/>
            <person name="Li G."/>
        </authorList>
    </citation>
    <scope>NUCLEOTIDE SEQUENCE</scope>
    <source>
        <strain evidence="1">0435-53</strain>
    </source>
</reference>